<organism evidence="1 2">
    <name type="scientific">Peronosclerospora sorghi</name>
    <dbReference type="NCBI Taxonomy" id="230839"/>
    <lineage>
        <taxon>Eukaryota</taxon>
        <taxon>Sar</taxon>
        <taxon>Stramenopiles</taxon>
        <taxon>Oomycota</taxon>
        <taxon>Peronosporomycetes</taxon>
        <taxon>Peronosporales</taxon>
        <taxon>Peronosporaceae</taxon>
        <taxon>Peronosclerospora</taxon>
    </lineage>
</organism>
<accession>A0ACC0WM63</accession>
<keyword evidence="2" id="KW-1185">Reference proteome</keyword>
<proteinExistence type="predicted"/>
<name>A0ACC0WM63_9STRA</name>
<reference evidence="1 2" key="1">
    <citation type="journal article" date="2022" name="bioRxiv">
        <title>The genome of the oomycete Peronosclerospora sorghi, a cosmopolitan pathogen of maize and sorghum, is inflated with dispersed pseudogenes.</title>
        <authorList>
            <person name="Fletcher K."/>
            <person name="Martin F."/>
            <person name="Isakeit T."/>
            <person name="Cavanaugh K."/>
            <person name="Magill C."/>
            <person name="Michelmore R."/>
        </authorList>
    </citation>
    <scope>NUCLEOTIDE SEQUENCE [LARGE SCALE GENOMIC DNA]</scope>
    <source>
        <strain evidence="1">P6</strain>
    </source>
</reference>
<evidence type="ECO:0000313" key="1">
    <source>
        <dbReference type="EMBL" id="KAI9918816.1"/>
    </source>
</evidence>
<dbReference type="EMBL" id="CM047591">
    <property type="protein sequence ID" value="KAI9918816.1"/>
    <property type="molecule type" value="Genomic_DNA"/>
</dbReference>
<evidence type="ECO:0000313" key="2">
    <source>
        <dbReference type="Proteomes" id="UP001163321"/>
    </source>
</evidence>
<gene>
    <name evidence="1" type="ORF">PsorP6_011957</name>
</gene>
<sequence length="711" mass="77622">MIDVAGVLKILDAPAVVDSAVLDEEEYRRLKNFSHGNQHTNEAKKALFKRVRDFLSCHDWCVKNQGALRAIGVPLPIGCTEKKGILKPDAFITKFHFLYHSQPEFRDSLLVGLAKAYVAKMSGLMNPQYAAKLIDLWQVMRLRSKAANEILQANLLTVSVRQLQRIGSADRRTRTTAIDLDRESIIQRCKEWVSSVKGESETLVVSLAIDATKVPKRLEVNATYQIRVGKIAPYHAEKLSEGMSVENVDVKELASEVKCAVLSAQNGRSGAFPMTLLAARPQSTNELSDFNEYIVDIVTSLDDVRLVSGSCDGLASESDFIRGKLLYFLQSKSSTLGLMDMNNVAKALRSQLVLGSSLITAGANIVDPGLLLEAGIAKALVQVTDYTSDALVLRLCSLESMDKLCELSNEEEGSIAATGLCLFFLRTLLIGSNSDSLDRYIRMLQSRVETKRSREPVVEQNNGNYEDVQIDEGPCAGAQIEEKLLQLLNCASEQMGVLLTSPGLGLKAGSSPFCRSFSNFQDRANAFKDYMPATFRYGDGDLGGNSKTPHTGPDGSHSQGTDVENVFLESMAAILGPVAGTYDGSTSLIQQEGVDSKIASALDTVERSTAELGGSEAGIQEASVISAAGVIVRHMDIRHGSNPNLLLQNYPRRNLERFLFPDLDVLRSGYDLFLLSKGCLTEVKARFPGEKGAIDGQTKARSLQAKWFSSR</sequence>
<comment type="caution">
    <text evidence="1">The sequence shown here is derived from an EMBL/GenBank/DDBJ whole genome shotgun (WGS) entry which is preliminary data.</text>
</comment>
<protein>
    <submittedName>
        <fullName evidence="1">Uncharacterized protein</fullName>
    </submittedName>
</protein>
<dbReference type="Proteomes" id="UP001163321">
    <property type="component" value="Chromosome 12"/>
</dbReference>